<dbReference type="OrthoDB" id="5988470at2759"/>
<dbReference type="SUPFAM" id="SSF53098">
    <property type="entry name" value="Ribonuclease H-like"/>
    <property type="match status" value="1"/>
</dbReference>
<dbReference type="GO" id="GO:0003676">
    <property type="term" value="F:nucleic acid binding"/>
    <property type="evidence" value="ECO:0007669"/>
    <property type="project" value="InterPro"/>
</dbReference>
<dbReference type="CDD" id="cd09272">
    <property type="entry name" value="RNase_HI_RT_Ty1"/>
    <property type="match status" value="1"/>
</dbReference>
<dbReference type="Gene3D" id="3.30.420.10">
    <property type="entry name" value="Ribonuclease H-like superfamily/Ribonuclease H"/>
    <property type="match status" value="1"/>
</dbReference>
<dbReference type="InterPro" id="IPR013103">
    <property type="entry name" value="RVT_2"/>
</dbReference>
<accession>A0A7M5UY20</accession>
<dbReference type="Pfam" id="PF00665">
    <property type="entry name" value="rve"/>
    <property type="match status" value="1"/>
</dbReference>
<proteinExistence type="predicted"/>
<dbReference type="PANTHER" id="PTHR37984:SF5">
    <property type="entry name" value="PROTEIN NYNRIN-LIKE"/>
    <property type="match status" value="1"/>
</dbReference>
<dbReference type="GO" id="GO:0015074">
    <property type="term" value="P:DNA integration"/>
    <property type="evidence" value="ECO:0007669"/>
    <property type="project" value="InterPro"/>
</dbReference>
<sequence length="1440" mass="162020">MAGVVSIGQKYGLPPFSEDGDFEHWLHEIEMWQLVTDLAKTKQGPVLYLSLSPKVRQACATLTKEQLNVEEGLDVLITKLRELYAVSKDQAMFTAYEQFETFQRDTSMNIAEYINQFEQLNHKLKTYKIELPSPVLAYQLLKNANLPKSKRDLARATIAELKYDDMKRQIKAIYDSCTTDDKTTEDTSDILVENEQAYYSRNNYYANRGRNFRGSRYRGRGGANYRGSRQEDSRAPQAQPSTRYRNCPDENGNPTRCKICGSIYHYYRDCPDADKKDLSLQHLKIQLFTQESGVELCFLEQMVSETLSCAVIDPGCPSNVCGKNWLNCYLDSLPNREDVTETKSKKSYQFGPSQVYQSLKKVNIPINIGGKPGHILTDVVDCEVPLLLSKHSIKEAGGQLDFVKDTITLFGTEIKLQHTSSGHYCIPISPKQILVNRNIAPEAPIELYLTINDLNTKSKEEKKSIAVKLHKQFGHPVDSTKLKTIVKDAEIKDDELLRLIDQVTEECDICTRYRKARARPVVSLSLSKEFNGCLAMDLKFITINDKKYIVFHMIDLFTRYSAASVIKSKHKEVIVDEILKHWVAIFGSPQSIFADNGGEFNNELLRDVAELLDVSIASTAAESPWSNGVVERHNATLGNMIHKIVADTQCSIQNALVWAVSAKNALSNNLGYSPNQLVFGRNPNLPSTLTSQLPALRTKTSSELVAEHLNALHSARRAFIQAESSKRIKTALSRQTRTTTSKEFNNGDTVYYKRNSDKDWHGPGTIIGIDGKVVVVRHGGNVLRVSPCHLTKANKEKSGSSPKEILIVPDEDEQPHVPIPELFDIDIVSNETVMIPVENPIAEPKLPKPDKKISEIQTVETTQPVGDKKKTDHRNKSNSQQIRLPRIGQQILFIDPDTNKEEKFIAVNRAGKANGKNKHWFNVKNLVSGVIKCVDFENIEWQPLEGEVLYSSSNNPHVLAAKQKELEKWIEYNVYEEVDNEGQETVSTRWVITEKSDKDTNTVKARLVARGFEEITTEIRTDSPTICKENLRLVSTIAVSNSWKIHSMDIKAAFLQGCPINREVFIQPPREANTSKLWKLKRTVYGLNDAPRSWYLKAAEELVKAGATRSKYDQALFFWRNKGKLQGVLCCHVDDFFYAGTRLFHEKIVSHVQKSFDLSKESFSTFQYLGLDINQTGEFVAMHQNDYIKTLQPIELKDTSKRNLTQEEKLQLKALIGQIQWVSKQTRPDLAFASCDLSNRVKDGTTDDIRLANKYLRKLQNSTAQIHLPNIGDVTKSTLYAYSDASHANLPGFKSQGGFIILIKGENGHSAPIVWTSKKVKRVVKSPLAAETLALQEAVEHAALIKALLCEIYDSEQSTFPTVCITDSKSLRDTVHTSTVVEDKGLMIDLCCLREMIQGKLITIEWVPASKQLADCLTKSTASAALLMKVLAGEAGLPSQ</sequence>
<dbReference type="InterPro" id="IPR043502">
    <property type="entry name" value="DNA/RNA_pol_sf"/>
</dbReference>
<dbReference type="EnsemblMetazoa" id="CLYHEMT000133.3">
    <property type="protein sequence ID" value="CLYHEMP000133.3"/>
    <property type="gene ID" value="CLYHEMG000133"/>
</dbReference>
<dbReference type="PANTHER" id="PTHR37984">
    <property type="entry name" value="PROTEIN CBG26694"/>
    <property type="match status" value="1"/>
</dbReference>
<organism evidence="3 4">
    <name type="scientific">Clytia hemisphaerica</name>
    <dbReference type="NCBI Taxonomy" id="252671"/>
    <lineage>
        <taxon>Eukaryota</taxon>
        <taxon>Metazoa</taxon>
        <taxon>Cnidaria</taxon>
        <taxon>Hydrozoa</taxon>
        <taxon>Hydroidolina</taxon>
        <taxon>Leptothecata</taxon>
        <taxon>Obeliida</taxon>
        <taxon>Clytiidae</taxon>
        <taxon>Clytia</taxon>
    </lineage>
</organism>
<dbReference type="PROSITE" id="PS50994">
    <property type="entry name" value="INTEGRASE"/>
    <property type="match status" value="1"/>
</dbReference>
<evidence type="ECO:0000256" key="1">
    <source>
        <dbReference type="SAM" id="MobiDB-lite"/>
    </source>
</evidence>
<dbReference type="InterPro" id="IPR001584">
    <property type="entry name" value="Integrase_cat-core"/>
</dbReference>
<dbReference type="InterPro" id="IPR050951">
    <property type="entry name" value="Retrovirus_Pol_polyprotein"/>
</dbReference>
<evidence type="ECO:0000259" key="2">
    <source>
        <dbReference type="PROSITE" id="PS50994"/>
    </source>
</evidence>
<dbReference type="InterPro" id="IPR036397">
    <property type="entry name" value="RNaseH_sf"/>
</dbReference>
<dbReference type="SUPFAM" id="SSF56672">
    <property type="entry name" value="DNA/RNA polymerases"/>
    <property type="match status" value="1"/>
</dbReference>
<evidence type="ECO:0000313" key="3">
    <source>
        <dbReference type="EnsemblMetazoa" id="CLYHEMP000133.3"/>
    </source>
</evidence>
<dbReference type="Proteomes" id="UP000594262">
    <property type="component" value="Unplaced"/>
</dbReference>
<dbReference type="EnsemblMetazoa" id="CLYHEMT000133.1">
    <property type="protein sequence ID" value="CLYHEMP000133.1"/>
    <property type="gene ID" value="CLYHEMG000133"/>
</dbReference>
<keyword evidence="4" id="KW-1185">Reference proteome</keyword>
<protein>
    <recommendedName>
        <fullName evidence="2">Integrase catalytic domain-containing protein</fullName>
    </recommendedName>
</protein>
<dbReference type="InterPro" id="IPR012337">
    <property type="entry name" value="RNaseH-like_sf"/>
</dbReference>
<evidence type="ECO:0000313" key="4">
    <source>
        <dbReference type="Proteomes" id="UP000594262"/>
    </source>
</evidence>
<feature type="region of interest" description="Disordered" evidence="1">
    <location>
        <begin position="215"/>
        <end position="247"/>
    </location>
</feature>
<reference evidence="3" key="1">
    <citation type="submission" date="2021-01" db="UniProtKB">
        <authorList>
            <consortium name="EnsemblMetazoa"/>
        </authorList>
    </citation>
    <scope>IDENTIFICATION</scope>
</reference>
<dbReference type="Pfam" id="PF07727">
    <property type="entry name" value="RVT_2"/>
    <property type="match status" value="1"/>
</dbReference>
<name>A0A7M5UY20_9CNID</name>
<feature type="domain" description="Integrase catalytic" evidence="2">
    <location>
        <begin position="516"/>
        <end position="682"/>
    </location>
</feature>